<feature type="signal peptide" evidence="2">
    <location>
        <begin position="1"/>
        <end position="23"/>
    </location>
</feature>
<dbReference type="EMBL" id="JAACJN010000012">
    <property type="protein sequence ID" value="KAF5390904.1"/>
    <property type="molecule type" value="Genomic_DNA"/>
</dbReference>
<comment type="caution">
    <text evidence="4">The sequence shown here is derived from an EMBL/GenBank/DDBJ whole genome shotgun (WGS) entry which is preliminary data.</text>
</comment>
<dbReference type="GO" id="GO:0003950">
    <property type="term" value="F:NAD+ poly-ADP-ribosyltransferase activity"/>
    <property type="evidence" value="ECO:0007669"/>
    <property type="project" value="InterPro"/>
</dbReference>
<dbReference type="InterPro" id="IPR012317">
    <property type="entry name" value="Poly(ADP-ribose)pol_cat_dom"/>
</dbReference>
<reference evidence="4 5" key="1">
    <citation type="journal article" date="2020" name="ISME J.">
        <title>Uncovering the hidden diversity of litter-decomposition mechanisms in mushroom-forming fungi.</title>
        <authorList>
            <person name="Floudas D."/>
            <person name="Bentzer J."/>
            <person name="Ahren D."/>
            <person name="Johansson T."/>
            <person name="Persson P."/>
            <person name="Tunlid A."/>
        </authorList>
    </citation>
    <scope>NUCLEOTIDE SEQUENCE [LARGE SCALE GENOMIC DNA]</scope>
    <source>
        <strain evidence="4 5">CBS 406.79</strain>
    </source>
</reference>
<dbReference type="Pfam" id="PF00644">
    <property type="entry name" value="PARP"/>
    <property type="match status" value="1"/>
</dbReference>
<feature type="compositionally biased region" description="Gly residues" evidence="1">
    <location>
        <begin position="59"/>
        <end position="71"/>
    </location>
</feature>
<proteinExistence type="predicted"/>
<feature type="compositionally biased region" description="Low complexity" evidence="1">
    <location>
        <begin position="72"/>
        <end position="85"/>
    </location>
</feature>
<accession>A0A8H5HX20</accession>
<feature type="chain" id="PRO_5034621161" description="PARP catalytic domain-containing protein" evidence="2">
    <location>
        <begin position="24"/>
        <end position="517"/>
    </location>
</feature>
<keyword evidence="5" id="KW-1185">Reference proteome</keyword>
<dbReference type="Gene3D" id="3.90.228.10">
    <property type="match status" value="1"/>
</dbReference>
<sequence>MTMAATVASHLPLALSLLHTVATQYPGLTKSQPTTTTSTNSSPPSAPAATLTLAFPGSGSNGNGNNNGSGTNGNQPAQSGSSSVPLGGGGTIPSTPPAASASNGSQLCQHCNIKPKYFDGIKTHLYCSKSCAANASKGNANQRASSSQSSTASSSSIVAVGNCDFCGSRPKFSGHPFCSKACAKNATSSFTNGGNPKGKKWLISQATDCRKRLSIDLVFLSLKEFVKLPVVRNLPTSTRMELVEIIARCRTKRRLFSELGLSPSEDLKNPSLGETLCLMCLQSPKQANSHFCGKVCADNAEMKGPMLLAVPVGHVTFTGVSEQFKASWRHVGTKCPTVKRIYKIVSPQASLAAYNAYKAAVEAKGQFAAAGRSAGNENRRWHGTKRECHLGDKGQTQFCSSPTCSLCCIVKTSFDLTLFGKKTGWGRFGKGIYTSSTSSKSNDYSTNENRCSLKAMLLNKVIVGKGCKLTQDNTILTAPPAGYDSVLAEKGGSLNYDELVVYTNDAIRPSFLVMYEA</sequence>
<evidence type="ECO:0000313" key="4">
    <source>
        <dbReference type="EMBL" id="KAF5390904.1"/>
    </source>
</evidence>
<dbReference type="PANTHER" id="PTHR31681:SF3">
    <property type="entry name" value="OS04G0690100 PROTEIN"/>
    <property type="match status" value="1"/>
</dbReference>
<dbReference type="SUPFAM" id="SSF56399">
    <property type="entry name" value="ADP-ribosylation"/>
    <property type="match status" value="1"/>
</dbReference>
<dbReference type="OrthoDB" id="9514740at2759"/>
<name>A0A8H5HX20_9AGAR</name>
<feature type="domain" description="PARP catalytic" evidence="3">
    <location>
        <begin position="374"/>
        <end position="489"/>
    </location>
</feature>
<feature type="region of interest" description="Disordered" evidence="1">
    <location>
        <begin position="28"/>
        <end position="99"/>
    </location>
</feature>
<gene>
    <name evidence="4" type="ORF">D9757_004029</name>
</gene>
<keyword evidence="2" id="KW-0732">Signal</keyword>
<dbReference type="Proteomes" id="UP000518752">
    <property type="component" value="Unassembled WGS sequence"/>
</dbReference>
<dbReference type="PANTHER" id="PTHR31681">
    <property type="entry name" value="C2H2-LIKE ZINC FINGER PROTEIN"/>
    <property type="match status" value="1"/>
</dbReference>
<dbReference type="AlphaFoldDB" id="A0A8H5HX20"/>
<evidence type="ECO:0000259" key="3">
    <source>
        <dbReference type="Pfam" id="PF00644"/>
    </source>
</evidence>
<feature type="compositionally biased region" description="Low complexity" evidence="1">
    <location>
        <begin position="33"/>
        <end position="58"/>
    </location>
</feature>
<evidence type="ECO:0000256" key="2">
    <source>
        <dbReference type="SAM" id="SignalP"/>
    </source>
</evidence>
<dbReference type="SUPFAM" id="SSF54862">
    <property type="entry name" value="4Fe-4S ferredoxins"/>
    <property type="match status" value="1"/>
</dbReference>
<organism evidence="4 5">
    <name type="scientific">Collybiopsis confluens</name>
    <dbReference type="NCBI Taxonomy" id="2823264"/>
    <lineage>
        <taxon>Eukaryota</taxon>
        <taxon>Fungi</taxon>
        <taxon>Dikarya</taxon>
        <taxon>Basidiomycota</taxon>
        <taxon>Agaricomycotina</taxon>
        <taxon>Agaricomycetes</taxon>
        <taxon>Agaricomycetidae</taxon>
        <taxon>Agaricales</taxon>
        <taxon>Marasmiineae</taxon>
        <taxon>Omphalotaceae</taxon>
        <taxon>Collybiopsis</taxon>
    </lineage>
</organism>
<evidence type="ECO:0000256" key="1">
    <source>
        <dbReference type="SAM" id="MobiDB-lite"/>
    </source>
</evidence>
<protein>
    <recommendedName>
        <fullName evidence="3">PARP catalytic domain-containing protein</fullName>
    </recommendedName>
</protein>
<evidence type="ECO:0000313" key="5">
    <source>
        <dbReference type="Proteomes" id="UP000518752"/>
    </source>
</evidence>